<dbReference type="GO" id="GO:0020037">
    <property type="term" value="F:heme binding"/>
    <property type="evidence" value="ECO:0007669"/>
    <property type="project" value="InterPro"/>
</dbReference>
<dbReference type="GO" id="GO:0004601">
    <property type="term" value="F:peroxidase activity"/>
    <property type="evidence" value="ECO:0007669"/>
    <property type="project" value="UniProtKB-KW"/>
</dbReference>
<keyword evidence="1" id="KW-0575">Peroxidase</keyword>
<dbReference type="InterPro" id="IPR037120">
    <property type="entry name" value="Haem_peroxidase_sf_animal"/>
</dbReference>
<keyword evidence="2" id="KW-0479">Metal-binding</keyword>
<evidence type="ECO:0000313" key="3">
    <source>
        <dbReference type="EMBL" id="GBO10597.1"/>
    </source>
</evidence>
<proteinExistence type="predicted"/>
<name>A0A4Y2UGC2_ARAVE</name>
<accession>A0A4Y2UGC2</accession>
<evidence type="ECO:0000256" key="1">
    <source>
        <dbReference type="ARBA" id="ARBA00022559"/>
    </source>
</evidence>
<reference evidence="3 4" key="1">
    <citation type="journal article" date="2019" name="Sci. Rep.">
        <title>Orb-weaving spider Araneus ventricosus genome elucidates the spidroin gene catalogue.</title>
        <authorList>
            <person name="Kono N."/>
            <person name="Nakamura H."/>
            <person name="Ohtoshi R."/>
            <person name="Moran D.A.P."/>
            <person name="Shinohara A."/>
            <person name="Yoshida Y."/>
            <person name="Fujiwara M."/>
            <person name="Mori M."/>
            <person name="Tomita M."/>
            <person name="Arakawa K."/>
        </authorList>
    </citation>
    <scope>NUCLEOTIDE SEQUENCE [LARGE SCALE GENOMIC DNA]</scope>
</reference>
<keyword evidence="2" id="KW-0349">Heme</keyword>
<dbReference type="SUPFAM" id="SSF48113">
    <property type="entry name" value="Heme-dependent peroxidases"/>
    <property type="match status" value="1"/>
</dbReference>
<dbReference type="PROSITE" id="PS50292">
    <property type="entry name" value="PEROXIDASE_3"/>
    <property type="match status" value="1"/>
</dbReference>
<gene>
    <name evidence="3" type="primary">Duox_13</name>
    <name evidence="3" type="ORF">AVEN_174322_1</name>
</gene>
<dbReference type="AlphaFoldDB" id="A0A4Y2UGC2"/>
<keyword evidence="4" id="KW-1185">Reference proteome</keyword>
<dbReference type="Proteomes" id="UP000499080">
    <property type="component" value="Unassembled WGS sequence"/>
</dbReference>
<organism evidence="3 4">
    <name type="scientific">Araneus ventricosus</name>
    <name type="common">Orbweaver spider</name>
    <name type="synonym">Epeira ventricosa</name>
    <dbReference type="NCBI Taxonomy" id="182803"/>
    <lineage>
        <taxon>Eukaryota</taxon>
        <taxon>Metazoa</taxon>
        <taxon>Ecdysozoa</taxon>
        <taxon>Arthropoda</taxon>
        <taxon>Chelicerata</taxon>
        <taxon>Arachnida</taxon>
        <taxon>Araneae</taxon>
        <taxon>Araneomorphae</taxon>
        <taxon>Entelegynae</taxon>
        <taxon>Araneoidea</taxon>
        <taxon>Araneidae</taxon>
        <taxon>Araneus</taxon>
    </lineage>
</organism>
<dbReference type="OrthoDB" id="6537935at2759"/>
<dbReference type="Gene3D" id="1.10.640.10">
    <property type="entry name" value="Haem peroxidase domain superfamily, animal type"/>
    <property type="match status" value="1"/>
</dbReference>
<dbReference type="InterPro" id="IPR019791">
    <property type="entry name" value="Haem_peroxidase_animal"/>
</dbReference>
<comment type="caution">
    <text evidence="3">The sequence shown here is derived from an EMBL/GenBank/DDBJ whole genome shotgun (WGS) entry which is preliminary data.</text>
</comment>
<dbReference type="PANTHER" id="PTHR11475:SF144">
    <property type="entry name" value="NAD(P)H OXIDASE (H2O2-FORMING)"/>
    <property type="match status" value="1"/>
</dbReference>
<dbReference type="InterPro" id="IPR010255">
    <property type="entry name" value="Haem_peroxidase_sf"/>
</dbReference>
<dbReference type="PANTHER" id="PTHR11475">
    <property type="entry name" value="OXIDASE/PEROXIDASE"/>
    <property type="match status" value="1"/>
</dbReference>
<dbReference type="Pfam" id="PF03098">
    <property type="entry name" value="An_peroxidase"/>
    <property type="match status" value="1"/>
</dbReference>
<sequence>MEPVSPYQGYQPDLHPGVSHVFQSAAFRFGHTLIPPGLYKRSAQCEFRKTMTGYPAVRLCSTWWDSEEVESGVEELLMGIASQIAEREDNVLCSDVRGEQPPNAG</sequence>
<keyword evidence="2" id="KW-0408">Iron</keyword>
<evidence type="ECO:0000313" key="4">
    <source>
        <dbReference type="Proteomes" id="UP000499080"/>
    </source>
</evidence>
<protein>
    <submittedName>
        <fullName evidence="3">Dual oxidase</fullName>
    </submittedName>
</protein>
<feature type="binding site" description="axial binding residue" evidence="2">
    <location>
        <position position="31"/>
    </location>
    <ligand>
        <name>heme b</name>
        <dbReference type="ChEBI" id="CHEBI:60344"/>
    </ligand>
    <ligandPart>
        <name>Fe</name>
        <dbReference type="ChEBI" id="CHEBI:18248"/>
    </ligandPart>
</feature>
<dbReference type="GO" id="GO:0006979">
    <property type="term" value="P:response to oxidative stress"/>
    <property type="evidence" value="ECO:0007669"/>
    <property type="project" value="InterPro"/>
</dbReference>
<dbReference type="EMBL" id="BGPR01035659">
    <property type="protein sequence ID" value="GBO10597.1"/>
    <property type="molecule type" value="Genomic_DNA"/>
</dbReference>
<dbReference type="GO" id="GO:0046872">
    <property type="term" value="F:metal ion binding"/>
    <property type="evidence" value="ECO:0007669"/>
    <property type="project" value="UniProtKB-KW"/>
</dbReference>
<keyword evidence="1" id="KW-0560">Oxidoreductase</keyword>
<evidence type="ECO:0000256" key="2">
    <source>
        <dbReference type="PIRSR" id="PIRSR619791-2"/>
    </source>
</evidence>